<name>A0A9P3LLG1_9APHY</name>
<dbReference type="Proteomes" id="UP000703269">
    <property type="component" value="Unassembled WGS sequence"/>
</dbReference>
<comment type="caution">
    <text evidence="2">The sequence shown here is derived from an EMBL/GenBank/DDBJ whole genome shotgun (WGS) entry which is preliminary data.</text>
</comment>
<evidence type="ECO:0000313" key="2">
    <source>
        <dbReference type="EMBL" id="GJE99506.1"/>
    </source>
</evidence>
<reference evidence="2 3" key="1">
    <citation type="submission" date="2021-08" db="EMBL/GenBank/DDBJ databases">
        <title>Draft Genome Sequence of Phanerochaete sordida strain YK-624.</title>
        <authorList>
            <person name="Mori T."/>
            <person name="Dohra H."/>
            <person name="Suzuki T."/>
            <person name="Kawagishi H."/>
            <person name="Hirai H."/>
        </authorList>
    </citation>
    <scope>NUCLEOTIDE SEQUENCE [LARGE SCALE GENOMIC DNA]</scope>
    <source>
        <strain evidence="2 3">YK-624</strain>
    </source>
</reference>
<gene>
    <name evidence="2" type="ORF">PsYK624_157700</name>
</gene>
<keyword evidence="1" id="KW-0472">Membrane</keyword>
<evidence type="ECO:0000313" key="3">
    <source>
        <dbReference type="Proteomes" id="UP000703269"/>
    </source>
</evidence>
<organism evidence="2 3">
    <name type="scientific">Phanerochaete sordida</name>
    <dbReference type="NCBI Taxonomy" id="48140"/>
    <lineage>
        <taxon>Eukaryota</taxon>
        <taxon>Fungi</taxon>
        <taxon>Dikarya</taxon>
        <taxon>Basidiomycota</taxon>
        <taxon>Agaricomycotina</taxon>
        <taxon>Agaricomycetes</taxon>
        <taxon>Polyporales</taxon>
        <taxon>Phanerochaetaceae</taxon>
        <taxon>Phanerochaete</taxon>
    </lineage>
</organism>
<protein>
    <submittedName>
        <fullName evidence="2">Uncharacterized protein</fullName>
    </submittedName>
</protein>
<evidence type="ECO:0000256" key="1">
    <source>
        <dbReference type="SAM" id="Phobius"/>
    </source>
</evidence>
<keyword evidence="1" id="KW-0812">Transmembrane</keyword>
<sequence>MERTAFVFAPVRFILPCRATVRRGLRPAALSPAAQQPSVAPGEPANRRPCCVRCSVYFTRAQAVLGHSAGGRARTVARRIQAERAHTALARRATPLRLEYTVIAQGQPHHRWRPCDRFASKAPAMLSPETMRPYSRRRTRCRRLSSPRSLVERYSAFLRQDVSLANTKKSGPSCPPYGMAWPPAMAASSSPPSRRYLSFRNHTTLAADERPHQPRVPTAGTRPPWVAQIPPARVPAAAAAARQVRPRRPATFLGGRHYTLSFPPPHAARAANRRAAQRGPRRRLMLISPVSPAFISLAVAGILARRFRPSAGLRRR</sequence>
<dbReference type="AlphaFoldDB" id="A0A9P3LLG1"/>
<keyword evidence="1" id="KW-1133">Transmembrane helix</keyword>
<keyword evidence="3" id="KW-1185">Reference proteome</keyword>
<feature type="transmembrane region" description="Helical" evidence="1">
    <location>
        <begin position="284"/>
        <end position="304"/>
    </location>
</feature>
<proteinExistence type="predicted"/>
<accession>A0A9P3LLG1</accession>
<dbReference type="EMBL" id="BPQB01000111">
    <property type="protein sequence ID" value="GJE99506.1"/>
    <property type="molecule type" value="Genomic_DNA"/>
</dbReference>